<accession>A0A4T0H0W3</accession>
<comment type="caution">
    <text evidence="1">The sequence shown here is derived from an EMBL/GenBank/DDBJ whole genome shotgun (WGS) entry which is preliminary data.</text>
</comment>
<evidence type="ECO:0000313" key="1">
    <source>
        <dbReference type="EMBL" id="TIB07652.1"/>
    </source>
</evidence>
<evidence type="ECO:0000313" key="2">
    <source>
        <dbReference type="Proteomes" id="UP000306954"/>
    </source>
</evidence>
<dbReference type="EMBL" id="SPOF01000083">
    <property type="protein sequence ID" value="TIB07652.1"/>
    <property type="molecule type" value="Genomic_DNA"/>
</dbReference>
<proteinExistence type="predicted"/>
<sequence length="89" mass="10274">MTIETGDEKKVYKIRLQLTATDAAFQDIFELINQTSNRVCTLLQYESAGIYRWLDVVSSYNSLYSLQHEYYGGAIIEDFVLINNLPPPY</sequence>
<dbReference type="Proteomes" id="UP000306954">
    <property type="component" value="Unassembled WGS sequence"/>
</dbReference>
<reference evidence="1 2" key="1">
    <citation type="submission" date="2019-03" db="EMBL/GenBank/DDBJ databases">
        <title>Sequencing 23 genomes of Wallemia ichthyophaga.</title>
        <authorList>
            <person name="Gostincar C."/>
        </authorList>
    </citation>
    <scope>NUCLEOTIDE SEQUENCE [LARGE SCALE GENOMIC DNA]</scope>
    <source>
        <strain evidence="1 2">EXF-8621</strain>
    </source>
</reference>
<name>A0A4T0H0W3_WALIC</name>
<gene>
    <name evidence="1" type="ORF">E3P90_03995</name>
</gene>
<dbReference type="AlphaFoldDB" id="A0A4T0H0W3"/>
<protein>
    <submittedName>
        <fullName evidence="1">Uncharacterized protein</fullName>
    </submittedName>
</protein>
<organism evidence="1 2">
    <name type="scientific">Wallemia ichthyophaga</name>
    <dbReference type="NCBI Taxonomy" id="245174"/>
    <lineage>
        <taxon>Eukaryota</taxon>
        <taxon>Fungi</taxon>
        <taxon>Dikarya</taxon>
        <taxon>Basidiomycota</taxon>
        <taxon>Wallemiomycotina</taxon>
        <taxon>Wallemiomycetes</taxon>
        <taxon>Wallemiales</taxon>
        <taxon>Wallemiaceae</taxon>
        <taxon>Wallemia</taxon>
    </lineage>
</organism>